<dbReference type="EMBL" id="SNZH01000018">
    <property type="protein sequence ID" value="TDR38979.1"/>
    <property type="molecule type" value="Genomic_DNA"/>
</dbReference>
<evidence type="ECO:0000313" key="2">
    <source>
        <dbReference type="EMBL" id="TDR38979.1"/>
    </source>
</evidence>
<dbReference type="SMART" id="SM00849">
    <property type="entry name" value="Lactamase_B"/>
    <property type="match status" value="1"/>
</dbReference>
<dbReference type="InterPro" id="IPR045761">
    <property type="entry name" value="ODP_dom"/>
</dbReference>
<dbReference type="PANTHER" id="PTHR43041:SF1">
    <property type="entry name" value="METALLO-BETA-LACTAMASE DOMAIN-CONTAINING PROTEIN"/>
    <property type="match status" value="1"/>
</dbReference>
<name>A0A4V3DLF2_9GAMM</name>
<gene>
    <name evidence="2" type="ORF">DFR29_118122</name>
</gene>
<dbReference type="CDD" id="cd07709">
    <property type="entry name" value="flavodiiron_proteins_MBL-fold"/>
    <property type="match status" value="1"/>
</dbReference>
<proteinExistence type="predicted"/>
<dbReference type="SUPFAM" id="SSF56281">
    <property type="entry name" value="Metallo-hydrolase/oxidoreductase"/>
    <property type="match status" value="1"/>
</dbReference>
<evidence type="ECO:0000259" key="1">
    <source>
        <dbReference type="SMART" id="SM00849"/>
    </source>
</evidence>
<dbReference type="InterPro" id="IPR001279">
    <property type="entry name" value="Metallo-B-lactamas"/>
</dbReference>
<dbReference type="AlphaFoldDB" id="A0A4V3DLF2"/>
<dbReference type="InterPro" id="IPR036866">
    <property type="entry name" value="RibonucZ/Hydroxyglut_hydro"/>
</dbReference>
<comment type="caution">
    <text evidence="2">The sequence shown here is derived from an EMBL/GenBank/DDBJ whole genome shotgun (WGS) entry which is preliminary data.</text>
</comment>
<keyword evidence="3" id="KW-1185">Reference proteome</keyword>
<protein>
    <submittedName>
        <fullName evidence="2">Metallo-beta-lactamase superfamily protein</fullName>
    </submittedName>
</protein>
<dbReference type="PANTHER" id="PTHR43041">
    <property type="entry name" value="HYDROLASE, METALLO-BETA-LACTAMASE SUPERFAMILY"/>
    <property type="match status" value="1"/>
</dbReference>
<feature type="domain" description="Metallo-beta-lactamase" evidence="1">
    <location>
        <begin position="45"/>
        <end position="238"/>
    </location>
</feature>
<organism evidence="2 3">
    <name type="scientific">Tahibacter aquaticus</name>
    <dbReference type="NCBI Taxonomy" id="520092"/>
    <lineage>
        <taxon>Bacteria</taxon>
        <taxon>Pseudomonadati</taxon>
        <taxon>Pseudomonadota</taxon>
        <taxon>Gammaproteobacteria</taxon>
        <taxon>Lysobacterales</taxon>
        <taxon>Rhodanobacteraceae</taxon>
        <taxon>Tahibacter</taxon>
    </lineage>
</organism>
<accession>A0A4V3DLF2</accession>
<reference evidence="2 3" key="1">
    <citation type="submission" date="2019-03" db="EMBL/GenBank/DDBJ databases">
        <title>Genomic Encyclopedia of Type Strains, Phase IV (KMG-IV): sequencing the most valuable type-strain genomes for metagenomic binning, comparative biology and taxonomic classification.</title>
        <authorList>
            <person name="Goeker M."/>
        </authorList>
    </citation>
    <scope>NUCLEOTIDE SEQUENCE [LARGE SCALE GENOMIC DNA]</scope>
    <source>
        <strain evidence="2 3">DSM 21667</strain>
    </source>
</reference>
<dbReference type="Gene3D" id="3.60.15.10">
    <property type="entry name" value="Ribonuclease Z/Hydroxyacylglutathione hydrolase-like"/>
    <property type="match status" value="1"/>
</dbReference>
<evidence type="ECO:0000313" key="3">
    <source>
        <dbReference type="Proteomes" id="UP000295293"/>
    </source>
</evidence>
<dbReference type="Proteomes" id="UP000295293">
    <property type="component" value="Unassembled WGS sequence"/>
</dbReference>
<dbReference type="Pfam" id="PF19583">
    <property type="entry name" value="ODP"/>
    <property type="match status" value="1"/>
</dbReference>
<sequence>MPWLGWRRTRPCVTAATAMPTELFRNDSHTCIAFHDLVRGDDGVQANQFLILDNGQSALIDPGGALLYTPLSMAVARYLPLKELTYVLASHQDPDIIGSVDRWLMYSPATIVCSRLWGRFIPHGVPHYQKDSGADRYLLLPDQGADIPLGKTHLRAVPAHFLHSVGNFQFYDPVSRILFSGDMGASMVDTEYLPVRDFDAHVPTMAGFHRRYMASNKVCRLWARRVRALAPLMIVPQHGLPFADPVTIGRFLDWIENLTCGIDLIDEHDPVFA</sequence>